<dbReference type="GO" id="GO:0008381">
    <property type="term" value="F:mechanosensitive monoatomic ion channel activity"/>
    <property type="evidence" value="ECO:0007669"/>
    <property type="project" value="InterPro"/>
</dbReference>
<dbReference type="GO" id="GO:0071470">
    <property type="term" value="P:cellular response to osmotic stress"/>
    <property type="evidence" value="ECO:0007669"/>
    <property type="project" value="InterPro"/>
</dbReference>
<dbReference type="RefSeq" id="WP_105247188.1">
    <property type="nucleotide sequence ID" value="NZ_PSZM01000041.1"/>
</dbReference>
<dbReference type="EMBL" id="PSZM01000041">
    <property type="protein sequence ID" value="PQL91298.1"/>
    <property type="molecule type" value="Genomic_DNA"/>
</dbReference>
<evidence type="ECO:0000256" key="3">
    <source>
        <dbReference type="ARBA" id="ARBA00022989"/>
    </source>
</evidence>
<keyword evidence="2 5" id="KW-0812">Transmembrane</keyword>
<evidence type="ECO:0000256" key="1">
    <source>
        <dbReference type="ARBA" id="ARBA00004370"/>
    </source>
</evidence>
<feature type="transmembrane region" description="Helical" evidence="5">
    <location>
        <begin position="83"/>
        <end position="104"/>
    </location>
</feature>
<name>A0A2S8A9P7_9FLAO</name>
<dbReference type="InterPro" id="IPR030192">
    <property type="entry name" value="YbdG"/>
</dbReference>
<feature type="transmembrane region" description="Helical" evidence="5">
    <location>
        <begin position="182"/>
        <end position="198"/>
    </location>
</feature>
<dbReference type="SUPFAM" id="SSF50182">
    <property type="entry name" value="Sm-like ribonucleoproteins"/>
    <property type="match status" value="1"/>
</dbReference>
<feature type="transmembrane region" description="Helical" evidence="5">
    <location>
        <begin position="158"/>
        <end position="176"/>
    </location>
</feature>
<dbReference type="PANTHER" id="PTHR30414">
    <property type="entry name" value="MINICONDUCTANCE MECHANOSENSITIVE CHANNEL YBDG"/>
    <property type="match status" value="1"/>
</dbReference>
<organism evidence="7 8">
    <name type="scientific">Apibacter adventoris</name>
    <dbReference type="NCBI Taxonomy" id="1679466"/>
    <lineage>
        <taxon>Bacteria</taxon>
        <taxon>Pseudomonadati</taxon>
        <taxon>Bacteroidota</taxon>
        <taxon>Flavobacteriia</taxon>
        <taxon>Flavobacteriales</taxon>
        <taxon>Weeksellaceae</taxon>
        <taxon>Apibacter</taxon>
    </lineage>
</organism>
<dbReference type="InterPro" id="IPR010920">
    <property type="entry name" value="LSM_dom_sf"/>
</dbReference>
<dbReference type="GO" id="GO:0005886">
    <property type="term" value="C:plasma membrane"/>
    <property type="evidence" value="ECO:0007669"/>
    <property type="project" value="TreeGrafter"/>
</dbReference>
<protein>
    <submittedName>
        <fullName evidence="7">Mechanosensitive ion channel protein</fullName>
    </submittedName>
</protein>
<dbReference type="OrthoDB" id="9775207at2"/>
<evidence type="ECO:0000313" key="7">
    <source>
        <dbReference type="EMBL" id="PQL91298.1"/>
    </source>
</evidence>
<feature type="transmembrane region" description="Helical" evidence="5">
    <location>
        <begin position="116"/>
        <end position="137"/>
    </location>
</feature>
<feature type="domain" description="Mechanosensitive ion channel MscS" evidence="6">
    <location>
        <begin position="200"/>
        <end position="267"/>
    </location>
</feature>
<evidence type="ECO:0000256" key="5">
    <source>
        <dbReference type="SAM" id="Phobius"/>
    </source>
</evidence>
<sequence length="416" mass="47826">MDGATNLKLENQNTIIDNLHNYIANHFPESTILFSQIFIKVLIVLSIFLLLDWFQRKVLLKIVQRIIPKTKNIWMNTFMKKNVFTSFFHLLPLGICYCLVPVIFYHHPQSFHILDLVFSIFLIIFLSKFIICVIDSFTEIKNRDKSYRTVAVKTFSELIKILIILFSGFIIISILFNLTSSKIFTFLGAIMAVILLVFRDPILGLVTGINIAGSKQIKVGDWISIPKYGTEGSVKEINLVTAKIQNLDKTISTVPTYDLISTEVKNHEPMKVSHTRRIKRSVLFDFDSIKFVDGSLINKLMKISLLKDYLLQIKGKSNLSDLKNSEGHESRHGITNLGIFRHYMKIYLLKNPRISTKDTILVRHLEPTVYGLPLEIYCFANTSVWLEYEEIQANIFEHLIALSSEFELKIILTTAS</sequence>
<dbReference type="PANTHER" id="PTHR30414:SF0">
    <property type="entry name" value="MINICONDUCTANCE MECHANOSENSITIVE CHANNEL YBDG"/>
    <property type="match status" value="1"/>
</dbReference>
<keyword evidence="3 5" id="KW-1133">Transmembrane helix</keyword>
<reference evidence="7 8" key="1">
    <citation type="submission" date="2018-02" db="EMBL/GenBank/DDBJ databases">
        <title>Genome sequences of Apibacter spp., gut symbionts of Asian honey bees.</title>
        <authorList>
            <person name="Kwong W.K."/>
            <person name="Steele M.I."/>
            <person name="Moran N.A."/>
        </authorList>
    </citation>
    <scope>NUCLEOTIDE SEQUENCE [LARGE SCALE GENOMIC DNA]</scope>
    <source>
        <strain evidence="8">wkB301</strain>
    </source>
</reference>
<dbReference type="Pfam" id="PF00924">
    <property type="entry name" value="MS_channel_2nd"/>
    <property type="match status" value="1"/>
</dbReference>
<evidence type="ECO:0000313" key="8">
    <source>
        <dbReference type="Proteomes" id="UP000238042"/>
    </source>
</evidence>
<proteinExistence type="predicted"/>
<keyword evidence="8" id="KW-1185">Reference proteome</keyword>
<dbReference type="InterPro" id="IPR023408">
    <property type="entry name" value="MscS_beta-dom_sf"/>
</dbReference>
<feature type="transmembrane region" description="Helical" evidence="5">
    <location>
        <begin position="32"/>
        <end position="51"/>
    </location>
</feature>
<dbReference type="Proteomes" id="UP000238042">
    <property type="component" value="Unassembled WGS sequence"/>
</dbReference>
<keyword evidence="4 5" id="KW-0472">Membrane</keyword>
<dbReference type="Gene3D" id="2.30.30.60">
    <property type="match status" value="1"/>
</dbReference>
<evidence type="ECO:0000259" key="6">
    <source>
        <dbReference type="Pfam" id="PF00924"/>
    </source>
</evidence>
<gene>
    <name evidence="7" type="ORF">C4S77_08545</name>
</gene>
<comment type="subcellular location">
    <subcellularLocation>
        <location evidence="1">Membrane</location>
    </subcellularLocation>
</comment>
<accession>A0A2S8A9P7</accession>
<evidence type="ECO:0000256" key="4">
    <source>
        <dbReference type="ARBA" id="ARBA00023136"/>
    </source>
</evidence>
<dbReference type="InterPro" id="IPR006685">
    <property type="entry name" value="MscS_channel_2nd"/>
</dbReference>
<evidence type="ECO:0000256" key="2">
    <source>
        <dbReference type="ARBA" id="ARBA00022692"/>
    </source>
</evidence>
<comment type="caution">
    <text evidence="7">The sequence shown here is derived from an EMBL/GenBank/DDBJ whole genome shotgun (WGS) entry which is preliminary data.</text>
</comment>
<dbReference type="AlphaFoldDB" id="A0A2S8A9P7"/>